<evidence type="ECO:0000256" key="1">
    <source>
        <dbReference type="ARBA" id="ARBA00023015"/>
    </source>
</evidence>
<dbReference type="EMBL" id="JANUCP010000009">
    <property type="protein sequence ID" value="MCS3921110.1"/>
    <property type="molecule type" value="Genomic_DNA"/>
</dbReference>
<gene>
    <name evidence="6" type="ORF">M2350_003551</name>
</gene>
<evidence type="ECO:0000256" key="3">
    <source>
        <dbReference type="ARBA" id="ARBA00023163"/>
    </source>
</evidence>
<dbReference type="SMART" id="SM00421">
    <property type="entry name" value="HTH_LUXR"/>
    <property type="match status" value="1"/>
</dbReference>
<evidence type="ECO:0000313" key="7">
    <source>
        <dbReference type="Proteomes" id="UP001204798"/>
    </source>
</evidence>
<keyword evidence="1" id="KW-0805">Transcription regulation</keyword>
<dbReference type="Pfam" id="PF00196">
    <property type="entry name" value="GerE"/>
    <property type="match status" value="1"/>
</dbReference>
<evidence type="ECO:0000259" key="5">
    <source>
        <dbReference type="PROSITE" id="PS50043"/>
    </source>
</evidence>
<feature type="domain" description="HTH luxR-type" evidence="5">
    <location>
        <begin position="50"/>
        <end position="115"/>
    </location>
</feature>
<dbReference type="SUPFAM" id="SSF46894">
    <property type="entry name" value="C-terminal effector domain of the bipartite response regulators"/>
    <property type="match status" value="1"/>
</dbReference>
<proteinExistence type="predicted"/>
<dbReference type="InterPro" id="IPR016032">
    <property type="entry name" value="Sig_transdc_resp-reg_C-effctor"/>
</dbReference>
<sequence>MRPKQKTDDERVVYLSCPCAKRLQEIKAVLEQAGFSVIYALETPPEDAIVVYVHCPLTEREREILQAILSTGSIKSAAAKLGLSINTVHKHLRHMLADFNVRSTLQLIATALQKGFIRWEDEPSAEPRSRLGHQKVQFPVSDVGQKTNLER</sequence>
<dbReference type="CDD" id="cd06170">
    <property type="entry name" value="LuxR_C_like"/>
    <property type="match status" value="1"/>
</dbReference>
<keyword evidence="3" id="KW-0804">Transcription</keyword>
<dbReference type="Gene3D" id="1.10.10.10">
    <property type="entry name" value="Winged helix-like DNA-binding domain superfamily/Winged helix DNA-binding domain"/>
    <property type="match status" value="1"/>
</dbReference>
<protein>
    <submittedName>
        <fullName evidence="6">DNA-binding CsgD family transcriptional regulator</fullName>
    </submittedName>
</protein>
<dbReference type="RefSeq" id="WP_259101939.1">
    <property type="nucleotide sequence ID" value="NZ_CP130454.1"/>
</dbReference>
<dbReference type="Proteomes" id="UP001204798">
    <property type="component" value="Unassembled WGS sequence"/>
</dbReference>
<dbReference type="PANTHER" id="PTHR44688">
    <property type="entry name" value="DNA-BINDING TRANSCRIPTIONAL ACTIVATOR DEVR_DOSR"/>
    <property type="match status" value="1"/>
</dbReference>
<feature type="region of interest" description="Disordered" evidence="4">
    <location>
        <begin position="127"/>
        <end position="151"/>
    </location>
</feature>
<dbReference type="InterPro" id="IPR000792">
    <property type="entry name" value="Tscrpt_reg_LuxR_C"/>
</dbReference>
<keyword evidence="7" id="KW-1185">Reference proteome</keyword>
<reference evidence="6 7" key="1">
    <citation type="submission" date="2022-08" db="EMBL/GenBank/DDBJ databases">
        <title>Bacterial and archaeal communities from various locations to study Microbial Dark Matter (Phase II).</title>
        <authorList>
            <person name="Stepanauskas R."/>
        </authorList>
    </citation>
    <scope>NUCLEOTIDE SEQUENCE [LARGE SCALE GENOMIC DNA]</scope>
    <source>
        <strain evidence="6 7">PD1</strain>
    </source>
</reference>
<dbReference type="PANTHER" id="PTHR44688:SF16">
    <property type="entry name" value="DNA-BINDING TRANSCRIPTIONAL ACTIVATOR DEVR_DOSR"/>
    <property type="match status" value="1"/>
</dbReference>
<accession>A0ABT2ET18</accession>
<dbReference type="InterPro" id="IPR036388">
    <property type="entry name" value="WH-like_DNA-bd_sf"/>
</dbReference>
<dbReference type="GO" id="GO:0003677">
    <property type="term" value="F:DNA binding"/>
    <property type="evidence" value="ECO:0007669"/>
    <property type="project" value="UniProtKB-KW"/>
</dbReference>
<organism evidence="6 7">
    <name type="scientific">Candidatus Fervidibacter sacchari</name>
    <dbReference type="NCBI Taxonomy" id="1448929"/>
    <lineage>
        <taxon>Bacteria</taxon>
        <taxon>Candidatus Fervidibacterota</taxon>
        <taxon>Candidatus Fervidibacter</taxon>
    </lineage>
</organism>
<evidence type="ECO:0000256" key="4">
    <source>
        <dbReference type="SAM" id="MobiDB-lite"/>
    </source>
</evidence>
<evidence type="ECO:0000256" key="2">
    <source>
        <dbReference type="ARBA" id="ARBA00023125"/>
    </source>
</evidence>
<dbReference type="PROSITE" id="PS50043">
    <property type="entry name" value="HTH_LUXR_2"/>
    <property type="match status" value="1"/>
</dbReference>
<evidence type="ECO:0000313" key="6">
    <source>
        <dbReference type="EMBL" id="MCS3921110.1"/>
    </source>
</evidence>
<name>A0ABT2ET18_9BACT</name>
<comment type="caution">
    <text evidence="6">The sequence shown here is derived from an EMBL/GenBank/DDBJ whole genome shotgun (WGS) entry which is preliminary data.</text>
</comment>
<keyword evidence="2 6" id="KW-0238">DNA-binding</keyword>